<dbReference type="SMART" id="SM00129">
    <property type="entry name" value="KISc"/>
    <property type="match status" value="1"/>
</dbReference>
<dbReference type="PROSITE" id="PS00411">
    <property type="entry name" value="KINESIN_MOTOR_1"/>
    <property type="match status" value="1"/>
</dbReference>
<evidence type="ECO:0000256" key="3">
    <source>
        <dbReference type="ARBA" id="ARBA00023054"/>
    </source>
</evidence>
<dbReference type="OrthoDB" id="3176171at2759"/>
<dbReference type="InterPro" id="IPR027640">
    <property type="entry name" value="Kinesin-like_fam"/>
</dbReference>
<keyword evidence="4 5" id="KW-0505">Motor protein</keyword>
<dbReference type="PANTHER" id="PTHR47968">
    <property type="entry name" value="CENTROMERE PROTEIN E"/>
    <property type="match status" value="1"/>
</dbReference>
<dbReference type="InterPro" id="IPR001752">
    <property type="entry name" value="Kinesin_motor_dom"/>
</dbReference>
<feature type="binding site" evidence="5">
    <location>
        <begin position="128"/>
        <end position="135"/>
    </location>
    <ligand>
        <name>ATP</name>
        <dbReference type="ChEBI" id="CHEBI:30616"/>
    </ligand>
</feature>
<evidence type="ECO:0000256" key="7">
    <source>
        <dbReference type="SAM" id="Coils"/>
    </source>
</evidence>
<dbReference type="GO" id="GO:0005874">
    <property type="term" value="C:microtubule"/>
    <property type="evidence" value="ECO:0007669"/>
    <property type="project" value="UniProtKB-KW"/>
</dbReference>
<keyword evidence="3 7" id="KW-0175">Coiled coil</keyword>
<dbReference type="GO" id="GO:0005524">
    <property type="term" value="F:ATP binding"/>
    <property type="evidence" value="ECO:0007669"/>
    <property type="project" value="UniProtKB-UniRule"/>
</dbReference>
<dbReference type="EMBL" id="ASPP01004522">
    <property type="protein sequence ID" value="ETO32051.1"/>
    <property type="molecule type" value="Genomic_DNA"/>
</dbReference>
<evidence type="ECO:0000256" key="2">
    <source>
        <dbReference type="ARBA" id="ARBA00022840"/>
    </source>
</evidence>
<feature type="region of interest" description="Disordered" evidence="8">
    <location>
        <begin position="811"/>
        <end position="840"/>
    </location>
</feature>
<sequence length="840" mass="96012">MQEYSLFFFFCPKKFLPFSILKIFHYVAGIKTLKCVTITYFSVIPIFNLIRFRPLNKIEQQTEKDTIVIEVLNENSVNIGVDPKNRKTFDFDNVFPPNTPQANVFEAAALPLVDAVLTGYNCTLFAYGQTGSGKTYTMEGDVDSDEHSGLIPRMVRTIFSRILDDDSAQNGNREYMVRVSFVEIYNERLRDLLNPSDEDLRIRDSDTSRSGVFIEGAHAPYVSDPDESSRSHAVFMLQLEVKDMKNGSVRKSKLMMVDLAGSEKVSKTNASGQTLKEAQQINKSLMTLGRVISALVEDKGHVPYRDSKLTRLLSDALGGNSKTCLIVTASPAEYNEEETVSTLRFGQSAKCIKNRVKVNAEFSVSEYKKIVAKLQFENKQLKLTIKKMQVQLNALANAAKVLFCFLCSILDYDIMDSAIAEIKDEGEMETSDDSTNNATHPPKKSRKTLDRGSMPNLGVINEQHAVSLSSASLFSEPPAFLNATEGKLNCKKKKKKKNNTCRLSELTEQMEDLREEIEDMKNSHALMEAERDELKEQLDKESESSQMLEVKLNEINKLYQASVRMNGENGNKIRTVEHENEDMSKRLMEFETENFQLKNELQQRDFEIESLLKELKLLKRKVQSNAKESSDDMTEGSSNQSTVQGNQGSGVKTSGDKKIRYITEVQVKALEDEWIKRMRKKDSEIKKWKEKYRQYFQKNEMNRNLREDWKIQLEEMKKAVLLQQTMTDSDKDRHTKEIYERDLEIVRLKRLVAVFTRQNNKNYQKNRQSYSSNASNEPSIVRAPVIIRGGQRRREQNVLRKMSIESGEEIAPGVPSIYGTGSQNFSEKSSYISDFKSDME</sequence>
<dbReference type="GO" id="GO:0008017">
    <property type="term" value="F:microtubule binding"/>
    <property type="evidence" value="ECO:0007669"/>
    <property type="project" value="InterPro"/>
</dbReference>
<reference evidence="10 11" key="1">
    <citation type="journal article" date="2013" name="Curr. Biol.">
        <title>The Genome of the Foraminiferan Reticulomyxa filosa.</title>
        <authorList>
            <person name="Glockner G."/>
            <person name="Hulsmann N."/>
            <person name="Schleicher M."/>
            <person name="Noegel A.A."/>
            <person name="Eichinger L."/>
            <person name="Gallinger C."/>
            <person name="Pawlowski J."/>
            <person name="Sierra R."/>
            <person name="Euteneuer U."/>
            <person name="Pillet L."/>
            <person name="Moustafa A."/>
            <person name="Platzer M."/>
            <person name="Groth M."/>
            <person name="Szafranski K."/>
            <person name="Schliwa M."/>
        </authorList>
    </citation>
    <scope>NUCLEOTIDE SEQUENCE [LARGE SCALE GENOMIC DNA]</scope>
</reference>
<name>X6P1C5_RETFI</name>
<evidence type="ECO:0000313" key="10">
    <source>
        <dbReference type="EMBL" id="ETO32051.1"/>
    </source>
</evidence>
<feature type="region of interest" description="Disordered" evidence="8">
    <location>
        <begin position="625"/>
        <end position="654"/>
    </location>
</feature>
<feature type="domain" description="Kinesin motor" evidence="9">
    <location>
        <begin position="45"/>
        <end position="352"/>
    </location>
</feature>
<evidence type="ECO:0000259" key="9">
    <source>
        <dbReference type="PROSITE" id="PS50067"/>
    </source>
</evidence>
<dbReference type="SUPFAM" id="SSF52540">
    <property type="entry name" value="P-loop containing nucleoside triphosphate hydrolases"/>
    <property type="match status" value="1"/>
</dbReference>
<dbReference type="GO" id="GO:0003777">
    <property type="term" value="F:microtubule motor activity"/>
    <property type="evidence" value="ECO:0007669"/>
    <property type="project" value="InterPro"/>
</dbReference>
<evidence type="ECO:0000313" key="11">
    <source>
        <dbReference type="Proteomes" id="UP000023152"/>
    </source>
</evidence>
<feature type="coiled-coil region" evidence="7">
    <location>
        <begin position="371"/>
        <end position="398"/>
    </location>
</feature>
<feature type="compositionally biased region" description="Polar residues" evidence="8">
    <location>
        <begin position="635"/>
        <end position="652"/>
    </location>
</feature>
<evidence type="ECO:0000256" key="4">
    <source>
        <dbReference type="ARBA" id="ARBA00023175"/>
    </source>
</evidence>
<organism evidence="10 11">
    <name type="scientific">Reticulomyxa filosa</name>
    <dbReference type="NCBI Taxonomy" id="46433"/>
    <lineage>
        <taxon>Eukaryota</taxon>
        <taxon>Sar</taxon>
        <taxon>Rhizaria</taxon>
        <taxon>Retaria</taxon>
        <taxon>Foraminifera</taxon>
        <taxon>Monothalamids</taxon>
        <taxon>Reticulomyxidae</taxon>
        <taxon>Reticulomyxa</taxon>
    </lineage>
</organism>
<feature type="region of interest" description="Disordered" evidence="8">
    <location>
        <begin position="426"/>
        <end position="455"/>
    </location>
</feature>
<proteinExistence type="inferred from homology"/>
<dbReference type="GO" id="GO:0007018">
    <property type="term" value="P:microtubule-based movement"/>
    <property type="evidence" value="ECO:0007669"/>
    <property type="project" value="InterPro"/>
</dbReference>
<evidence type="ECO:0000256" key="1">
    <source>
        <dbReference type="ARBA" id="ARBA00022741"/>
    </source>
</evidence>
<keyword evidence="6" id="KW-0493">Microtubule</keyword>
<dbReference type="Pfam" id="PF00225">
    <property type="entry name" value="Kinesin"/>
    <property type="match status" value="2"/>
</dbReference>
<gene>
    <name evidence="10" type="ORF">RFI_05069</name>
</gene>
<dbReference type="PANTHER" id="PTHR47968:SF75">
    <property type="entry name" value="CENTROMERE-ASSOCIATED PROTEIN E"/>
    <property type="match status" value="1"/>
</dbReference>
<dbReference type="PRINTS" id="PR00380">
    <property type="entry name" value="KINESINHEAVY"/>
</dbReference>
<keyword evidence="1 5" id="KW-0547">Nucleotide-binding</keyword>
<accession>X6P1C5</accession>
<feature type="compositionally biased region" description="Polar residues" evidence="8">
    <location>
        <begin position="819"/>
        <end position="832"/>
    </location>
</feature>
<evidence type="ECO:0000256" key="8">
    <source>
        <dbReference type="SAM" id="MobiDB-lite"/>
    </source>
</evidence>
<dbReference type="InterPro" id="IPR027417">
    <property type="entry name" value="P-loop_NTPase"/>
</dbReference>
<dbReference type="AlphaFoldDB" id="X6P1C5"/>
<dbReference type="PROSITE" id="PS50067">
    <property type="entry name" value="KINESIN_MOTOR_2"/>
    <property type="match status" value="1"/>
</dbReference>
<evidence type="ECO:0000256" key="5">
    <source>
        <dbReference type="PROSITE-ProRule" id="PRU00283"/>
    </source>
</evidence>
<dbReference type="Gene3D" id="3.40.850.10">
    <property type="entry name" value="Kinesin motor domain"/>
    <property type="match status" value="2"/>
</dbReference>
<dbReference type="Proteomes" id="UP000023152">
    <property type="component" value="Unassembled WGS sequence"/>
</dbReference>
<keyword evidence="2 5" id="KW-0067">ATP-binding</keyword>
<dbReference type="InterPro" id="IPR019821">
    <property type="entry name" value="Kinesin_motor_CS"/>
</dbReference>
<comment type="caution">
    <text evidence="10">The sequence shown here is derived from an EMBL/GenBank/DDBJ whole genome shotgun (WGS) entry which is preliminary data.</text>
</comment>
<keyword evidence="11" id="KW-1185">Reference proteome</keyword>
<dbReference type="InterPro" id="IPR036961">
    <property type="entry name" value="Kinesin_motor_dom_sf"/>
</dbReference>
<protein>
    <recommendedName>
        <fullName evidence="6">Kinesin-like protein</fullName>
    </recommendedName>
</protein>
<comment type="similarity">
    <text evidence="5 6">Belongs to the TRAFAC class myosin-kinesin ATPase superfamily. Kinesin family.</text>
</comment>
<evidence type="ECO:0000256" key="6">
    <source>
        <dbReference type="RuleBase" id="RU000394"/>
    </source>
</evidence>